<dbReference type="Proteomes" id="UP000179010">
    <property type="component" value="Unassembled WGS sequence"/>
</dbReference>
<reference evidence="2 3" key="1">
    <citation type="journal article" date="2016" name="Nat. Commun.">
        <title>Thousands of microbial genomes shed light on interconnected biogeochemical processes in an aquifer system.</title>
        <authorList>
            <person name="Anantharaman K."/>
            <person name="Brown C.T."/>
            <person name="Hug L.A."/>
            <person name="Sharon I."/>
            <person name="Castelle C.J."/>
            <person name="Probst A.J."/>
            <person name="Thomas B.C."/>
            <person name="Singh A."/>
            <person name="Wilkins M.J."/>
            <person name="Karaoz U."/>
            <person name="Brodie E.L."/>
            <person name="Williams K.H."/>
            <person name="Hubbard S.S."/>
            <person name="Banfield J.F."/>
        </authorList>
    </citation>
    <scope>NUCLEOTIDE SEQUENCE [LARGE SCALE GENOMIC DNA]</scope>
</reference>
<dbReference type="InterPro" id="IPR004360">
    <property type="entry name" value="Glyas_Fos-R_dOase_dom"/>
</dbReference>
<dbReference type="EMBL" id="METE01000001">
    <property type="protein sequence ID" value="OGB85739.1"/>
    <property type="molecule type" value="Genomic_DNA"/>
</dbReference>
<evidence type="ECO:0000313" key="2">
    <source>
        <dbReference type="EMBL" id="OGB85739.1"/>
    </source>
</evidence>
<dbReference type="Pfam" id="PF00903">
    <property type="entry name" value="Glyoxalase"/>
    <property type="match status" value="1"/>
</dbReference>
<name>A0A1F4PQ41_UNCK3</name>
<evidence type="ECO:0000313" key="3">
    <source>
        <dbReference type="Proteomes" id="UP000179010"/>
    </source>
</evidence>
<dbReference type="SUPFAM" id="SSF54593">
    <property type="entry name" value="Glyoxalase/Bleomycin resistance protein/Dihydroxybiphenyl dioxygenase"/>
    <property type="match status" value="1"/>
</dbReference>
<dbReference type="InterPro" id="IPR037523">
    <property type="entry name" value="VOC_core"/>
</dbReference>
<gene>
    <name evidence="2" type="ORF">A2994_03220</name>
</gene>
<dbReference type="AlphaFoldDB" id="A0A1F4PQ41"/>
<dbReference type="STRING" id="1798539.A2994_03220"/>
<protein>
    <recommendedName>
        <fullName evidence="1">VOC domain-containing protein</fullName>
    </recommendedName>
</protein>
<dbReference type="InterPro" id="IPR029068">
    <property type="entry name" value="Glyas_Bleomycin-R_OHBP_Dase"/>
</dbReference>
<dbReference type="Gene3D" id="3.10.180.10">
    <property type="entry name" value="2,3-Dihydroxybiphenyl 1,2-Dioxygenase, domain 1"/>
    <property type="match status" value="1"/>
</dbReference>
<feature type="domain" description="VOC" evidence="1">
    <location>
        <begin position="2"/>
        <end position="113"/>
    </location>
</feature>
<sequence length="115" mass="13236">MDLDSAILYSHDITKIIPFYRDTLGFKLEYEQPGKFVSFIFQGGGRLGVKTTSEEREKPGHQTVFISDSQIETTYQKIKDIGLKLYTEITEKPWGKEFSLLDPDGNKVLFIRRNA</sequence>
<dbReference type="PROSITE" id="PS51819">
    <property type="entry name" value="VOC"/>
    <property type="match status" value="1"/>
</dbReference>
<proteinExistence type="predicted"/>
<evidence type="ECO:0000259" key="1">
    <source>
        <dbReference type="PROSITE" id="PS51819"/>
    </source>
</evidence>
<accession>A0A1F4PQ41</accession>
<organism evidence="2 3">
    <name type="scientific">candidate division Kazan bacterium RIFCSPLOWO2_01_FULL_48_13</name>
    <dbReference type="NCBI Taxonomy" id="1798539"/>
    <lineage>
        <taxon>Bacteria</taxon>
        <taxon>Bacteria division Kazan-3B-28</taxon>
    </lineage>
</organism>
<comment type="caution">
    <text evidence="2">The sequence shown here is derived from an EMBL/GenBank/DDBJ whole genome shotgun (WGS) entry which is preliminary data.</text>
</comment>